<dbReference type="EMBL" id="JAPFCC010000001">
    <property type="protein sequence ID" value="MCW7552989.1"/>
    <property type="molecule type" value="Genomic_DNA"/>
</dbReference>
<dbReference type="InterPro" id="IPR013324">
    <property type="entry name" value="RNA_pol_sigma_r3/r4-like"/>
</dbReference>
<name>A0ABT3MVH2_9GAMM</name>
<reference evidence="2 3" key="1">
    <citation type="submission" date="2022-10" db="EMBL/GenBank/DDBJ databases">
        <title>High-quality genome sequences of two octocoral-associated bacteria, Endozoicomonas euniceicola EF212 and Endozoicomonas gorgoniicola PS125.</title>
        <authorList>
            <person name="Chiou Y.-J."/>
            <person name="Chen Y.-H."/>
        </authorList>
    </citation>
    <scope>NUCLEOTIDE SEQUENCE [LARGE SCALE GENOMIC DNA]</scope>
    <source>
        <strain evidence="2 3">PS125</strain>
    </source>
</reference>
<dbReference type="Proteomes" id="UP001209854">
    <property type="component" value="Unassembled WGS sequence"/>
</dbReference>
<evidence type="ECO:0000259" key="1">
    <source>
        <dbReference type="Pfam" id="PF19889"/>
    </source>
</evidence>
<proteinExistence type="predicted"/>
<dbReference type="RefSeq" id="WP_262567868.1">
    <property type="nucleotide sequence ID" value="NZ_JAPFCC010000001.1"/>
</dbReference>
<keyword evidence="3" id="KW-1185">Reference proteome</keyword>
<dbReference type="Pfam" id="PF19889">
    <property type="entry name" value="DUF6362"/>
    <property type="match status" value="1"/>
</dbReference>
<evidence type="ECO:0000313" key="3">
    <source>
        <dbReference type="Proteomes" id="UP001209854"/>
    </source>
</evidence>
<sequence>MTEDELKYRYREAWVTSRRMSSGINLGHSAYWPEFNPNRWEVYHSDGIKPKRPQPSAESVDRLVECMRWLRWLSEEERKLVWLRASGLPWREIALATGIPRTTVFRHWHKALLQVILRLNR</sequence>
<dbReference type="SUPFAM" id="SSF88659">
    <property type="entry name" value="Sigma3 and sigma4 domains of RNA polymerase sigma factors"/>
    <property type="match status" value="1"/>
</dbReference>
<organism evidence="2 3">
    <name type="scientific">Endozoicomonas gorgoniicola</name>
    <dbReference type="NCBI Taxonomy" id="1234144"/>
    <lineage>
        <taxon>Bacteria</taxon>
        <taxon>Pseudomonadati</taxon>
        <taxon>Pseudomonadota</taxon>
        <taxon>Gammaproteobacteria</taxon>
        <taxon>Oceanospirillales</taxon>
        <taxon>Endozoicomonadaceae</taxon>
        <taxon>Endozoicomonas</taxon>
    </lineage>
</organism>
<gene>
    <name evidence="2" type="ORF">NX722_10120</name>
</gene>
<feature type="domain" description="DUF6362" evidence="1">
    <location>
        <begin position="18"/>
        <end position="115"/>
    </location>
</feature>
<comment type="caution">
    <text evidence="2">The sequence shown here is derived from an EMBL/GenBank/DDBJ whole genome shotgun (WGS) entry which is preliminary data.</text>
</comment>
<dbReference type="Gene3D" id="1.10.10.10">
    <property type="entry name" value="Winged helix-like DNA-binding domain superfamily/Winged helix DNA-binding domain"/>
    <property type="match status" value="1"/>
</dbReference>
<protein>
    <submittedName>
        <fullName evidence="2">DUF6362 family protein</fullName>
    </submittedName>
</protein>
<accession>A0ABT3MVH2</accession>
<evidence type="ECO:0000313" key="2">
    <source>
        <dbReference type="EMBL" id="MCW7552989.1"/>
    </source>
</evidence>
<dbReference type="InterPro" id="IPR036388">
    <property type="entry name" value="WH-like_DNA-bd_sf"/>
</dbReference>
<dbReference type="InterPro" id="IPR045942">
    <property type="entry name" value="DUF6362"/>
</dbReference>